<keyword evidence="6" id="KW-0539">Nucleus</keyword>
<keyword evidence="4" id="KW-0747">Spliceosome</keyword>
<dbReference type="PANTHER" id="PTHR13296">
    <property type="entry name" value="BCAS2 PROTEIN"/>
    <property type="match status" value="1"/>
</dbReference>
<evidence type="ECO:0000256" key="1">
    <source>
        <dbReference type="ARBA" id="ARBA00004123"/>
    </source>
</evidence>
<sequence length="214" mass="24464">MAEHDSPPLELFDSLPYYDNDLEQYPELKKKVEQELARAGKPPTTLHPRVPPPHKLFANNPVLQAELERVEAHQPFPQLDTIRHQLPGPSAPGTDEEWQAALKNAHAQLEHQKIRQVNLTLLQTYGANSWRIHNYLLESTAKQIEKAVEDLKQLTVEVNRDRKNSQTHIGNQLTALETKWTELISNVLQIEMANVALDAEINRLNKKEAELAEM</sequence>
<evidence type="ECO:0000313" key="9">
    <source>
        <dbReference type="Proteomes" id="UP001556367"/>
    </source>
</evidence>
<evidence type="ECO:0000256" key="6">
    <source>
        <dbReference type="ARBA" id="ARBA00023242"/>
    </source>
</evidence>
<protein>
    <recommendedName>
        <fullName evidence="10">Breast carcinoma amplified sequence 2</fullName>
    </recommendedName>
</protein>
<comment type="caution">
    <text evidence="8">The sequence shown here is derived from an EMBL/GenBank/DDBJ whole genome shotgun (WGS) entry which is preliminary data.</text>
</comment>
<comment type="similarity">
    <text evidence="2">Belongs to the SPF27 family.</text>
</comment>
<evidence type="ECO:0000256" key="7">
    <source>
        <dbReference type="SAM" id="Coils"/>
    </source>
</evidence>
<keyword evidence="5" id="KW-0508">mRNA splicing</keyword>
<dbReference type="EMBL" id="JASNQZ010000011">
    <property type="protein sequence ID" value="KAL0950848.1"/>
    <property type="molecule type" value="Genomic_DNA"/>
</dbReference>
<evidence type="ECO:0000313" key="8">
    <source>
        <dbReference type="EMBL" id="KAL0950848.1"/>
    </source>
</evidence>
<keyword evidence="3" id="KW-0507">mRNA processing</keyword>
<comment type="subcellular location">
    <subcellularLocation>
        <location evidence="1">Nucleus</location>
    </subcellularLocation>
</comment>
<organism evidence="8 9">
    <name type="scientific">Hohenbuehelia grisea</name>
    <dbReference type="NCBI Taxonomy" id="104357"/>
    <lineage>
        <taxon>Eukaryota</taxon>
        <taxon>Fungi</taxon>
        <taxon>Dikarya</taxon>
        <taxon>Basidiomycota</taxon>
        <taxon>Agaricomycotina</taxon>
        <taxon>Agaricomycetes</taxon>
        <taxon>Agaricomycetidae</taxon>
        <taxon>Agaricales</taxon>
        <taxon>Pleurotineae</taxon>
        <taxon>Pleurotaceae</taxon>
        <taxon>Hohenbuehelia</taxon>
    </lineage>
</organism>
<dbReference type="PANTHER" id="PTHR13296:SF0">
    <property type="entry name" value="PRE-MRNA-SPLICING FACTOR SPF27"/>
    <property type="match status" value="1"/>
</dbReference>
<accession>A0ABR3J5S5</accession>
<reference evidence="9" key="1">
    <citation type="submission" date="2024-06" db="EMBL/GenBank/DDBJ databases">
        <title>Multi-omics analyses provide insights into the biosynthesis of the anticancer antibiotic pleurotin in Hohenbuehelia grisea.</title>
        <authorList>
            <person name="Weaver J.A."/>
            <person name="Alberti F."/>
        </authorList>
    </citation>
    <scope>NUCLEOTIDE SEQUENCE [LARGE SCALE GENOMIC DNA]</scope>
    <source>
        <strain evidence="9">T-177</strain>
    </source>
</reference>
<keyword evidence="7" id="KW-0175">Coiled coil</keyword>
<dbReference type="Proteomes" id="UP001556367">
    <property type="component" value="Unassembled WGS sequence"/>
</dbReference>
<evidence type="ECO:0000256" key="5">
    <source>
        <dbReference type="ARBA" id="ARBA00023187"/>
    </source>
</evidence>
<evidence type="ECO:0000256" key="2">
    <source>
        <dbReference type="ARBA" id="ARBA00010788"/>
    </source>
</evidence>
<evidence type="ECO:0008006" key="10">
    <source>
        <dbReference type="Google" id="ProtNLM"/>
    </source>
</evidence>
<evidence type="ECO:0000256" key="4">
    <source>
        <dbReference type="ARBA" id="ARBA00022728"/>
    </source>
</evidence>
<name>A0ABR3J5S5_9AGAR</name>
<evidence type="ECO:0000256" key="3">
    <source>
        <dbReference type="ARBA" id="ARBA00022664"/>
    </source>
</evidence>
<dbReference type="Pfam" id="PF05700">
    <property type="entry name" value="BCAS2"/>
    <property type="match status" value="1"/>
</dbReference>
<keyword evidence="9" id="KW-1185">Reference proteome</keyword>
<dbReference type="InterPro" id="IPR008409">
    <property type="entry name" value="SPF27"/>
</dbReference>
<gene>
    <name evidence="8" type="ORF">HGRIS_007606</name>
</gene>
<proteinExistence type="inferred from homology"/>
<feature type="coiled-coil region" evidence="7">
    <location>
        <begin position="137"/>
        <end position="164"/>
    </location>
</feature>